<evidence type="ECO:0000256" key="6">
    <source>
        <dbReference type="ARBA" id="ARBA00022912"/>
    </source>
</evidence>
<feature type="chain" id="PRO_5043966051" description="protein-tyrosine-phosphatase" evidence="10">
    <location>
        <begin position="22"/>
        <end position="1282"/>
    </location>
</feature>
<keyword evidence="4" id="KW-0378">Hydrolase</keyword>
<keyword evidence="9" id="KW-0812">Transmembrane</keyword>
<keyword evidence="9" id="KW-1133">Transmembrane helix</keyword>
<dbReference type="CDD" id="cd00047">
    <property type="entry name" value="PTPc"/>
    <property type="match status" value="1"/>
</dbReference>
<evidence type="ECO:0000256" key="7">
    <source>
        <dbReference type="ARBA" id="ARBA00023157"/>
    </source>
</evidence>
<evidence type="ECO:0000313" key="14">
    <source>
        <dbReference type="Proteomes" id="UP000735302"/>
    </source>
</evidence>
<dbReference type="InterPro" id="IPR000242">
    <property type="entry name" value="PTP_cat"/>
</dbReference>
<feature type="region of interest" description="Disordered" evidence="8">
    <location>
        <begin position="573"/>
        <end position="620"/>
    </location>
</feature>
<dbReference type="SUPFAM" id="SSF52799">
    <property type="entry name" value="(Phosphotyrosine protein) phosphatases II"/>
    <property type="match status" value="2"/>
</dbReference>
<feature type="signal peptide" evidence="10">
    <location>
        <begin position="1"/>
        <end position="21"/>
    </location>
</feature>
<evidence type="ECO:0000256" key="8">
    <source>
        <dbReference type="SAM" id="MobiDB-lite"/>
    </source>
</evidence>
<evidence type="ECO:0000256" key="2">
    <source>
        <dbReference type="ARBA" id="ARBA00013064"/>
    </source>
</evidence>
<feature type="domain" description="Tyrosine-protein phosphatase" evidence="11">
    <location>
        <begin position="914"/>
        <end position="1148"/>
    </location>
</feature>
<dbReference type="InterPro" id="IPR016130">
    <property type="entry name" value="Tyr_Pase_AS"/>
</dbReference>
<feature type="compositionally biased region" description="Polar residues" evidence="8">
    <location>
        <begin position="1193"/>
        <end position="1204"/>
    </location>
</feature>
<evidence type="ECO:0000259" key="12">
    <source>
        <dbReference type="PROSITE" id="PS50056"/>
    </source>
</evidence>
<dbReference type="InterPro" id="IPR008979">
    <property type="entry name" value="Galactose-bd-like_sf"/>
</dbReference>
<keyword evidence="3" id="KW-0479">Metal-binding</keyword>
<feature type="compositionally biased region" description="Polar residues" evidence="8">
    <location>
        <begin position="1173"/>
        <end position="1185"/>
    </location>
</feature>
<evidence type="ECO:0000256" key="9">
    <source>
        <dbReference type="SAM" id="Phobius"/>
    </source>
</evidence>
<dbReference type="SMART" id="SM00181">
    <property type="entry name" value="EGF"/>
    <property type="match status" value="3"/>
</dbReference>
<gene>
    <name evidence="13" type="ORF">PoB_003408700</name>
</gene>
<dbReference type="SUPFAM" id="SSF49785">
    <property type="entry name" value="Galactose-binding domain-like"/>
    <property type="match status" value="1"/>
</dbReference>
<dbReference type="EMBL" id="BLXT01003901">
    <property type="protein sequence ID" value="GFO07582.1"/>
    <property type="molecule type" value="Genomic_DNA"/>
</dbReference>
<feature type="compositionally biased region" description="Low complexity" evidence="8">
    <location>
        <begin position="582"/>
        <end position="594"/>
    </location>
</feature>
<dbReference type="GO" id="GO:0004725">
    <property type="term" value="F:protein tyrosine phosphatase activity"/>
    <property type="evidence" value="ECO:0007669"/>
    <property type="project" value="InterPro"/>
</dbReference>
<keyword evidence="7" id="KW-1015">Disulfide bond</keyword>
<feature type="compositionally biased region" description="Polar residues" evidence="8">
    <location>
        <begin position="1222"/>
        <end position="1236"/>
    </location>
</feature>
<dbReference type="Gene3D" id="3.90.190.10">
    <property type="entry name" value="Protein tyrosine phosphatase superfamily"/>
    <property type="match status" value="2"/>
</dbReference>
<keyword evidence="10" id="KW-0732">Signal</keyword>
<evidence type="ECO:0000256" key="5">
    <source>
        <dbReference type="ARBA" id="ARBA00022837"/>
    </source>
</evidence>
<evidence type="ECO:0000256" key="10">
    <source>
        <dbReference type="SAM" id="SignalP"/>
    </source>
</evidence>
<dbReference type="GO" id="GO:0046872">
    <property type="term" value="F:metal ion binding"/>
    <property type="evidence" value="ECO:0007669"/>
    <property type="project" value="UniProtKB-KW"/>
</dbReference>
<dbReference type="InterPro" id="IPR003595">
    <property type="entry name" value="Tyr_Pase_cat"/>
</dbReference>
<organism evidence="13 14">
    <name type="scientific">Plakobranchus ocellatus</name>
    <dbReference type="NCBI Taxonomy" id="259542"/>
    <lineage>
        <taxon>Eukaryota</taxon>
        <taxon>Metazoa</taxon>
        <taxon>Spiralia</taxon>
        <taxon>Lophotrochozoa</taxon>
        <taxon>Mollusca</taxon>
        <taxon>Gastropoda</taxon>
        <taxon>Heterobranchia</taxon>
        <taxon>Euthyneura</taxon>
        <taxon>Panpulmonata</taxon>
        <taxon>Sacoglossa</taxon>
        <taxon>Placobranchoidea</taxon>
        <taxon>Plakobranchidae</taxon>
        <taxon>Plakobranchus</taxon>
    </lineage>
</organism>
<dbReference type="Gene3D" id="2.60.120.260">
    <property type="entry name" value="Galactose-binding domain-like"/>
    <property type="match status" value="1"/>
</dbReference>
<dbReference type="PROSITE" id="PS50055">
    <property type="entry name" value="TYR_PHOSPHATASE_PTP"/>
    <property type="match status" value="2"/>
</dbReference>
<dbReference type="InterPro" id="IPR000387">
    <property type="entry name" value="Tyr_Pase_dom"/>
</dbReference>
<comment type="caution">
    <text evidence="13">The sequence shown here is derived from an EMBL/GenBank/DDBJ whole genome shotgun (WGS) entry which is preliminary data.</text>
</comment>
<dbReference type="InterPro" id="IPR050348">
    <property type="entry name" value="Protein-Tyr_Phosphatase"/>
</dbReference>
<evidence type="ECO:0000259" key="11">
    <source>
        <dbReference type="PROSITE" id="PS50055"/>
    </source>
</evidence>
<feature type="domain" description="Tyrosine-protein phosphatase" evidence="11">
    <location>
        <begin position="645"/>
        <end position="883"/>
    </location>
</feature>
<reference evidence="13 14" key="1">
    <citation type="journal article" date="2021" name="Elife">
        <title>Chloroplast acquisition without the gene transfer in kleptoplastic sea slugs, Plakobranchus ocellatus.</title>
        <authorList>
            <person name="Maeda T."/>
            <person name="Takahashi S."/>
            <person name="Yoshida T."/>
            <person name="Shimamura S."/>
            <person name="Takaki Y."/>
            <person name="Nagai Y."/>
            <person name="Toyoda A."/>
            <person name="Suzuki Y."/>
            <person name="Arimoto A."/>
            <person name="Ishii H."/>
            <person name="Satoh N."/>
            <person name="Nishiyama T."/>
            <person name="Hasebe M."/>
            <person name="Maruyama T."/>
            <person name="Minagawa J."/>
            <person name="Obokata J."/>
            <person name="Shigenobu S."/>
        </authorList>
    </citation>
    <scope>NUCLEOTIDE SEQUENCE [LARGE SCALE GENOMIC DNA]</scope>
</reference>
<dbReference type="PRINTS" id="PR00700">
    <property type="entry name" value="PRTYPHPHTASE"/>
</dbReference>
<protein>
    <recommendedName>
        <fullName evidence="2">protein-tyrosine-phosphatase</fullName>
        <ecNumber evidence="2">3.1.3.48</ecNumber>
    </recommendedName>
</protein>
<dbReference type="InterPro" id="IPR029021">
    <property type="entry name" value="Prot-tyrosine_phosphatase-like"/>
</dbReference>
<keyword evidence="14" id="KW-1185">Reference proteome</keyword>
<dbReference type="PANTHER" id="PTHR19134">
    <property type="entry name" value="RECEPTOR-TYPE TYROSINE-PROTEIN PHOSPHATASE"/>
    <property type="match status" value="1"/>
</dbReference>
<dbReference type="InterPro" id="IPR000742">
    <property type="entry name" value="EGF"/>
</dbReference>
<dbReference type="Pfam" id="PF22633">
    <property type="entry name" value="F5_F8_type_C_2"/>
    <property type="match status" value="1"/>
</dbReference>
<keyword evidence="13" id="KW-0675">Receptor</keyword>
<feature type="domain" description="Tyrosine specific protein phosphatases" evidence="12">
    <location>
        <begin position="819"/>
        <end position="883"/>
    </location>
</feature>
<dbReference type="SMART" id="SM00607">
    <property type="entry name" value="FTP"/>
    <property type="match status" value="1"/>
</dbReference>
<feature type="region of interest" description="Disordered" evidence="8">
    <location>
        <begin position="1173"/>
        <end position="1282"/>
    </location>
</feature>
<accession>A0AAV4AK03</accession>
<keyword evidence="9" id="KW-0472">Membrane</keyword>
<dbReference type="PANTHER" id="PTHR19134:SF562">
    <property type="entry name" value="PROTEIN-TYROSINE-PHOSPHATASE"/>
    <property type="match status" value="1"/>
</dbReference>
<evidence type="ECO:0000256" key="1">
    <source>
        <dbReference type="ARBA" id="ARBA00009580"/>
    </source>
</evidence>
<dbReference type="PROSITE" id="PS50056">
    <property type="entry name" value="TYR_PHOSPHATASE_2"/>
    <property type="match status" value="2"/>
</dbReference>
<feature type="compositionally biased region" description="Pro residues" evidence="8">
    <location>
        <begin position="1211"/>
        <end position="1221"/>
    </location>
</feature>
<feature type="compositionally biased region" description="Basic and acidic residues" evidence="8">
    <location>
        <begin position="1258"/>
        <end position="1282"/>
    </location>
</feature>
<dbReference type="InterPro" id="IPR006585">
    <property type="entry name" value="FTP1"/>
</dbReference>
<dbReference type="SMART" id="SM00194">
    <property type="entry name" value="PTPc"/>
    <property type="match status" value="2"/>
</dbReference>
<dbReference type="Gene3D" id="2.170.300.10">
    <property type="entry name" value="Tie2 ligand-binding domain superfamily"/>
    <property type="match status" value="1"/>
</dbReference>
<keyword evidence="5" id="KW-0106">Calcium</keyword>
<dbReference type="EC" id="3.1.3.48" evidence="2"/>
<feature type="transmembrane region" description="Helical" evidence="9">
    <location>
        <begin position="542"/>
        <end position="565"/>
    </location>
</feature>
<feature type="domain" description="Tyrosine specific protein phosphatases" evidence="12">
    <location>
        <begin position="1068"/>
        <end position="1139"/>
    </location>
</feature>
<evidence type="ECO:0000256" key="3">
    <source>
        <dbReference type="ARBA" id="ARBA00022723"/>
    </source>
</evidence>
<name>A0AAV4AK03_9GAST</name>
<dbReference type="PROSITE" id="PS00383">
    <property type="entry name" value="TYR_PHOSPHATASE_1"/>
    <property type="match status" value="1"/>
</dbReference>
<dbReference type="Pfam" id="PF00102">
    <property type="entry name" value="Y_phosphatase"/>
    <property type="match status" value="2"/>
</dbReference>
<evidence type="ECO:0000313" key="13">
    <source>
        <dbReference type="EMBL" id="GFO07582.1"/>
    </source>
</evidence>
<sequence length="1282" mass="141885">MFFFLARTVAAILILLTPITAQCYTNGRVMRNSGCRYKCHCEGNEACDRDTGVCQGMCDPQWFGSACQYASLNFAPSEQLAWLTDNDDGTCNDGSRPVQSITVRLDKPQRLSWVRVVVNERDHLRQFQLTYRTESSQEFSSCPGGRSAKVNDLTLDISCPTVKVVSELKLSGSGVTALCSLYISDGVNVALGQETLQSSTFERWFSSYAVDGDPGIPDSKEFAETCSHTPSNRAERWWRVLLSNAAVVFRIVIYNRREPSRTDDCCEDRLIGFTLEAFKETYTKVFTYTDTNQTAQPIYTVIVPANITDFINRIRISNSEVSTILTLCEVLVFGETVCPSGKFGLECERDCNCVVRQESCFVSTGGCPSGCAAGNTGEDCYAPCSRGSYGIDCNRTCSEHCKGNGNDCRADTGHCTGGCEAGYVPPLCDDQCPEKTFGQDCKENCSSACLDGLCHHETGVCNRCPPGYIGDYCDQVCPVYMFGDGCSQNCSVHCLDQLCDHQTGICDNCTMGRRGQFCEVEITAAQSGEGGEGGEGGDDTAVIGAIVGTIVGVVIVTIIVIFFVWRHRRNGSEDKRSVNHETSAATSSNSSTPTRPRRPNAEAKAVISSEEGPDSIYSNVRPGNTAVAVEDLRSYLHNHASDTFLKDQFESVPMANSYSQHEGVSAQPSKKNRYKNILPYDHSRVLLHVDADKKHEDYINASSVKGYNTDDFFIASQAPNSVILHDFVRMLWEKQVDRVVMLTNLIEDRKIKCTMYWPEDEEVTFGEIKVKLLTTKVFAEYTIRQMQLSKDAESPRTLTQFHFTAWPDKSVPDSPWGLVDFQQKVLASPGSGPLLVHCSAGVGRTGTFIALCHLLQEAEATGKMDFLSTLWRLRQDRMQMIQTLALSAVCVEETLESTETLEEDGYEKGRNVINKQKNRLNNILPKNAYMPELTCEVKTMDKYINAVLVPSLTKTHHNILTQLPLPSTVTDFWRLVTQYNVGLVVAFQTDLRHTDETIGEFLPSSESEPMRGAMFDVHTINKEEHRLWQELSVTVFKKKKTLLGNSAEQHYLTCLLCKNSTLDPETVVEYLKKVKLCKPSDQSRTLYMCRNGADQCGLMCVQSILLDKLEADQCLTVPLIVGAIKAIRPQVIPTVDEYMCLYQVLRLTHEASNVYGNLENANTHQPNRDATINKAASSSHANPAFQQEEPDTSLKSDVNINNTVSKEKPGIPKPQTGPVPSPRTQASNKPTESPLATATAAKNPVGDDDVVVNVASGDDTHIEMSRGDPGKKHSRDIEYANM</sequence>
<dbReference type="Proteomes" id="UP000735302">
    <property type="component" value="Unassembled WGS sequence"/>
</dbReference>
<proteinExistence type="inferred from homology"/>
<evidence type="ECO:0000256" key="4">
    <source>
        <dbReference type="ARBA" id="ARBA00022801"/>
    </source>
</evidence>
<dbReference type="SMART" id="SM00404">
    <property type="entry name" value="PTPc_motif"/>
    <property type="match status" value="2"/>
</dbReference>
<comment type="similarity">
    <text evidence="1">Belongs to the protein-tyrosine phosphatase family.</text>
</comment>
<keyword evidence="6" id="KW-0904">Protein phosphatase</keyword>